<evidence type="ECO:0000313" key="2">
    <source>
        <dbReference type="EMBL" id="MBW3466834.1"/>
    </source>
</evidence>
<dbReference type="Pfam" id="PF26421">
    <property type="entry name" value="Avidin_like"/>
    <property type="match status" value="1"/>
</dbReference>
<name>A0A951IVT4_9BACT</name>
<evidence type="ECO:0000256" key="1">
    <source>
        <dbReference type="SAM" id="MobiDB-lite"/>
    </source>
</evidence>
<keyword evidence="3" id="KW-1185">Reference proteome</keyword>
<dbReference type="InterPro" id="IPR058595">
    <property type="entry name" value="Avidin-like"/>
</dbReference>
<evidence type="ECO:0000313" key="3">
    <source>
        <dbReference type="Proteomes" id="UP000727490"/>
    </source>
</evidence>
<gene>
    <name evidence="2" type="ORF">EGN73_03265</name>
</gene>
<proteinExistence type="predicted"/>
<protein>
    <submittedName>
        <fullName evidence="2">N-acetylglutamate synthase</fullName>
    </submittedName>
</protein>
<dbReference type="AlphaFoldDB" id="A0A951IVT4"/>
<dbReference type="RefSeq" id="WP_219287050.1">
    <property type="nucleotide sequence ID" value="NZ_RPHB01000002.1"/>
</dbReference>
<accession>A0A951IVT4</accession>
<dbReference type="EMBL" id="RPHB01000002">
    <property type="protein sequence ID" value="MBW3466834.1"/>
    <property type="molecule type" value="Genomic_DNA"/>
</dbReference>
<dbReference type="Proteomes" id="UP000727490">
    <property type="component" value="Unassembled WGS sequence"/>
</dbReference>
<feature type="region of interest" description="Disordered" evidence="1">
    <location>
        <begin position="1"/>
        <end position="21"/>
    </location>
</feature>
<sequence length="113" mass="12696">MNYNNKTFKAVENSKNGESSASTIFHYRQDGKMISAEYEGGEIVKGHILGKVDEAGNIDMVYQHINVDGAIRTGKCRSSPYFTEDGRLRLKEVWQWTNGDLSTGMSEIEEVQS</sequence>
<reference evidence="2 3" key="1">
    <citation type="journal article" date="2020" name="Syst. Appl. Microbiol.">
        <title>Arthrospiribacter ruber gen. nov., sp. nov., a novel bacterium isolated from Arthrospira cultures.</title>
        <authorList>
            <person name="Waleron M."/>
            <person name="Misztak A."/>
            <person name="Waleron M.M."/>
            <person name="Furmaniak M."/>
            <person name="Mrozik A."/>
            <person name="Waleron K."/>
        </authorList>
    </citation>
    <scope>NUCLEOTIDE SEQUENCE [LARGE SCALE GENOMIC DNA]</scope>
    <source>
        <strain evidence="2 3">DPMB0001</strain>
    </source>
</reference>
<organism evidence="2 3">
    <name type="scientific">Arthrospiribacter ruber</name>
    <dbReference type="NCBI Taxonomy" id="2487934"/>
    <lineage>
        <taxon>Bacteria</taxon>
        <taxon>Pseudomonadati</taxon>
        <taxon>Bacteroidota</taxon>
        <taxon>Cytophagia</taxon>
        <taxon>Cytophagales</taxon>
        <taxon>Cyclobacteriaceae</taxon>
        <taxon>Arthrospiribacter</taxon>
    </lineage>
</organism>
<comment type="caution">
    <text evidence="2">The sequence shown here is derived from an EMBL/GenBank/DDBJ whole genome shotgun (WGS) entry which is preliminary data.</text>
</comment>